<sequence>MNRSTTLTPPPPFTRLFDADAASDSLKIKKLRAVTLVADLDSEDRAGADIVTAYVTARDQGDIDAMATAYLAAADMDAARPGEPSLVAELDAAGVGDLAEVA</sequence>
<dbReference type="EMBL" id="JANIIC010000027">
    <property type="protein sequence ID" value="MCQ8831803.1"/>
    <property type="molecule type" value="Genomic_DNA"/>
</dbReference>
<proteinExistence type="predicted"/>
<evidence type="ECO:0000313" key="1">
    <source>
        <dbReference type="EMBL" id="MCQ8831803.1"/>
    </source>
</evidence>
<name>A0A9X2LYG5_STRMQ</name>
<comment type="caution">
    <text evidence="1">The sequence shown here is derived from an EMBL/GenBank/DDBJ whole genome shotgun (WGS) entry which is preliminary data.</text>
</comment>
<reference evidence="1" key="1">
    <citation type="submission" date="2022-06" db="EMBL/GenBank/DDBJ databases">
        <title>WGS of actinobacteria.</title>
        <authorList>
            <person name="Thawai C."/>
        </authorList>
    </citation>
    <scope>NUCLEOTIDE SEQUENCE</scope>
    <source>
        <strain evidence="1">DSM 42010</strain>
    </source>
</reference>
<protein>
    <submittedName>
        <fullName evidence="1">Uncharacterized protein</fullName>
    </submittedName>
</protein>
<gene>
    <name evidence="1" type="ORF">NQU54_22705</name>
</gene>
<dbReference type="RefSeq" id="WP_257632682.1">
    <property type="nucleotide sequence ID" value="NZ_JANIIC010000027.1"/>
</dbReference>
<accession>A0A9X2LYG5</accession>
<organism evidence="1 2">
    <name type="scientific">Streptomyces malaysiensis subsp. samsunensis</name>
    <dbReference type="NCBI Taxonomy" id="459658"/>
    <lineage>
        <taxon>Bacteria</taxon>
        <taxon>Bacillati</taxon>
        <taxon>Actinomycetota</taxon>
        <taxon>Actinomycetes</taxon>
        <taxon>Kitasatosporales</taxon>
        <taxon>Streptomycetaceae</taxon>
        <taxon>Streptomyces</taxon>
        <taxon>Streptomyces violaceusniger group</taxon>
    </lineage>
</organism>
<dbReference type="Proteomes" id="UP001142400">
    <property type="component" value="Unassembled WGS sequence"/>
</dbReference>
<keyword evidence="2" id="KW-1185">Reference proteome</keyword>
<evidence type="ECO:0000313" key="2">
    <source>
        <dbReference type="Proteomes" id="UP001142400"/>
    </source>
</evidence>
<dbReference type="AlphaFoldDB" id="A0A9X2LYG5"/>